<dbReference type="GO" id="GO:0003723">
    <property type="term" value="F:RNA binding"/>
    <property type="evidence" value="ECO:0007669"/>
    <property type="project" value="UniProtKB-KW"/>
</dbReference>
<dbReference type="InterPro" id="IPR001878">
    <property type="entry name" value="Znf_CCHC"/>
</dbReference>
<dbReference type="InterPro" id="IPR043502">
    <property type="entry name" value="DNA/RNA_pol_sf"/>
</dbReference>
<dbReference type="GO" id="GO:0008270">
    <property type="term" value="F:zinc ion binding"/>
    <property type="evidence" value="ECO:0007669"/>
    <property type="project" value="UniProtKB-KW"/>
</dbReference>
<dbReference type="CDD" id="cd09274">
    <property type="entry name" value="RNase_HI_RT_Ty3"/>
    <property type="match status" value="1"/>
</dbReference>
<dbReference type="PROSITE" id="PS50994">
    <property type="entry name" value="INTEGRASE"/>
    <property type="match status" value="1"/>
</dbReference>
<dbReference type="Gene3D" id="3.30.420.10">
    <property type="entry name" value="Ribonuclease H-like superfamily/Ribonuclease H"/>
    <property type="match status" value="1"/>
</dbReference>
<reference evidence="16" key="2">
    <citation type="submission" date="2015-01" db="EMBL/GenBank/DDBJ databases">
        <title>Evolutionary Origins and Diversification of the Mycorrhizal Mutualists.</title>
        <authorList>
            <consortium name="DOE Joint Genome Institute"/>
            <consortium name="Mycorrhizal Genomics Consortium"/>
            <person name="Kohler A."/>
            <person name="Kuo A."/>
            <person name="Nagy L.G."/>
            <person name="Floudas D."/>
            <person name="Copeland A."/>
            <person name="Barry K.W."/>
            <person name="Cichocki N."/>
            <person name="Veneault-Fourrey C."/>
            <person name="LaButti K."/>
            <person name="Lindquist E.A."/>
            <person name="Lipzen A."/>
            <person name="Lundell T."/>
            <person name="Morin E."/>
            <person name="Murat C."/>
            <person name="Riley R."/>
            <person name="Ohm R."/>
            <person name="Sun H."/>
            <person name="Tunlid A."/>
            <person name="Henrissat B."/>
            <person name="Grigoriev I.V."/>
            <person name="Hibbett D.S."/>
            <person name="Martin F."/>
        </authorList>
    </citation>
    <scope>NUCLEOTIDE SEQUENCE [LARGE SCALE GENOMIC DNA]</scope>
    <source>
        <strain evidence="16">Foug A</strain>
    </source>
</reference>
<keyword evidence="5" id="KW-0255">Endonuclease</keyword>
<dbReference type="Gene3D" id="2.40.50.40">
    <property type="match status" value="1"/>
</dbReference>
<dbReference type="InterPro" id="IPR050951">
    <property type="entry name" value="Retrovirus_Pol_polyprotein"/>
</dbReference>
<dbReference type="GO" id="GO:0004519">
    <property type="term" value="F:endonuclease activity"/>
    <property type="evidence" value="ECO:0007669"/>
    <property type="project" value="UniProtKB-KW"/>
</dbReference>
<dbReference type="PROSITE" id="PS50013">
    <property type="entry name" value="CHROMO_2"/>
    <property type="match status" value="1"/>
</dbReference>
<dbReference type="GO" id="GO:0003964">
    <property type="term" value="F:RNA-directed DNA polymerase activity"/>
    <property type="evidence" value="ECO:0007669"/>
    <property type="project" value="UniProtKB-KW"/>
</dbReference>
<dbReference type="InterPro" id="IPR000477">
    <property type="entry name" value="RT_dom"/>
</dbReference>
<keyword evidence="9" id="KW-0511">Multifunctional enzyme</keyword>
<evidence type="ECO:0000256" key="8">
    <source>
        <dbReference type="ARBA" id="ARBA00022918"/>
    </source>
</evidence>
<dbReference type="InterPro" id="IPR041373">
    <property type="entry name" value="RT_RNaseH"/>
</dbReference>
<evidence type="ECO:0000256" key="3">
    <source>
        <dbReference type="ARBA" id="ARBA00022695"/>
    </source>
</evidence>
<evidence type="ECO:0000256" key="10">
    <source>
        <dbReference type="PROSITE-ProRule" id="PRU00047"/>
    </source>
</evidence>
<dbReference type="InterPro" id="IPR041588">
    <property type="entry name" value="Integrase_H2C2"/>
</dbReference>
<proteinExistence type="predicted"/>
<dbReference type="CDD" id="cd01647">
    <property type="entry name" value="RT_LTR"/>
    <property type="match status" value="1"/>
</dbReference>
<dbReference type="SUPFAM" id="SSF50630">
    <property type="entry name" value="Acid proteases"/>
    <property type="match status" value="1"/>
</dbReference>
<feature type="domain" description="CCHC-type" evidence="13">
    <location>
        <begin position="211"/>
        <end position="226"/>
    </location>
</feature>
<dbReference type="SUPFAM" id="SSF54160">
    <property type="entry name" value="Chromo domain-like"/>
    <property type="match status" value="1"/>
</dbReference>
<dbReference type="PANTHER" id="PTHR37984">
    <property type="entry name" value="PROTEIN CBG26694"/>
    <property type="match status" value="1"/>
</dbReference>
<keyword evidence="8" id="KW-0695">RNA-directed DNA polymerase</keyword>
<gene>
    <name evidence="15" type="ORF">SCLCIDRAFT_33314</name>
</gene>
<keyword evidence="7" id="KW-0694">RNA-binding</keyword>
<dbReference type="InterPro" id="IPR001584">
    <property type="entry name" value="Integrase_cat-core"/>
</dbReference>
<dbReference type="FunFam" id="3.30.70.270:FF:000020">
    <property type="entry name" value="Transposon Tf2-6 polyprotein-like Protein"/>
    <property type="match status" value="1"/>
</dbReference>
<evidence type="ECO:0000259" key="12">
    <source>
        <dbReference type="PROSITE" id="PS50013"/>
    </source>
</evidence>
<evidence type="ECO:0000313" key="15">
    <source>
        <dbReference type="EMBL" id="KIM51593.1"/>
    </source>
</evidence>
<organism evidence="15 16">
    <name type="scientific">Scleroderma citrinum Foug A</name>
    <dbReference type="NCBI Taxonomy" id="1036808"/>
    <lineage>
        <taxon>Eukaryota</taxon>
        <taxon>Fungi</taxon>
        <taxon>Dikarya</taxon>
        <taxon>Basidiomycota</taxon>
        <taxon>Agaricomycotina</taxon>
        <taxon>Agaricomycetes</taxon>
        <taxon>Agaricomycetidae</taxon>
        <taxon>Boletales</taxon>
        <taxon>Sclerodermatineae</taxon>
        <taxon>Sclerodermataceae</taxon>
        <taxon>Scleroderma</taxon>
    </lineage>
</organism>
<dbReference type="InterPro" id="IPR012337">
    <property type="entry name" value="RNaseH-like_sf"/>
</dbReference>
<dbReference type="Gene3D" id="2.40.70.10">
    <property type="entry name" value="Acid Proteases"/>
    <property type="match status" value="1"/>
</dbReference>
<feature type="compositionally biased region" description="Low complexity" evidence="11">
    <location>
        <begin position="228"/>
        <end position="243"/>
    </location>
</feature>
<dbReference type="Gene3D" id="1.10.340.70">
    <property type="match status" value="1"/>
</dbReference>
<dbReference type="InterPro" id="IPR036397">
    <property type="entry name" value="RNaseH_sf"/>
</dbReference>
<dbReference type="Pfam" id="PF17919">
    <property type="entry name" value="RT_RNaseH_2"/>
    <property type="match status" value="1"/>
</dbReference>
<dbReference type="InterPro" id="IPR016197">
    <property type="entry name" value="Chromo-like_dom_sf"/>
</dbReference>
<feature type="domain" description="Integrase catalytic" evidence="14">
    <location>
        <begin position="1127"/>
        <end position="1285"/>
    </location>
</feature>
<evidence type="ECO:0000313" key="16">
    <source>
        <dbReference type="Proteomes" id="UP000053989"/>
    </source>
</evidence>
<evidence type="ECO:0000256" key="5">
    <source>
        <dbReference type="ARBA" id="ARBA00022759"/>
    </source>
</evidence>
<evidence type="ECO:0000256" key="1">
    <source>
        <dbReference type="ARBA" id="ARBA00012493"/>
    </source>
</evidence>
<sequence>MDWEGAVQQLIQNQQNFGQAFAQFLTHQANVGPTGPLPAKKIVATPEAYDGSPQKFHEWWSKVKVWITTTHATATDNRRWWLFTRAWRALVQAASHRFALMSAWRQFQALKLQSECPDEYAKDLLERAVSRKILEQVYMQGLDRTTWLRVREAVRTVGRAQELFLINMTSPMQYFGTNHYTSSSSTPSGSGAPMDVGATNTRPPCGRGIQCYNCQGFGHISHECTQPRRAQQQSPQQGRAVQPWVDPHNDDKRVKAVRERDDETGIIALEFELDAALRILDYRLSCTTDYIARTIYEYRISLLRQKIAKTHKKLVASVLPPVSVLSNKYASLVVEGVDTQCTMDCADTTASFVSPSATVPSMGVPRSGPAPDVKRGVLNSRVLINGQKFPSLASSDSESPANDLEVGFPVELRQTITMEREVQIPVRVRGPVNTIEVEALLDSGATGCFVDKSWALDRRLWLSKLVKPIPVLNVDGTRNQEGDITHYVLLTVGVGKHAEKLWCAVTCLGKVPLILGHDWLKKHNPDIDWTTGDVKLSHCPPECKSLMDTHFAKLISDNESQETWIQAIKNHKSKGDVDESTLEEAQKLVPHKYWEYLDVFSKSKSECMPLRKPWDHGIDLKEDFPLKKGQLIPLSVDEQKEVEAFLDDQLSKGYIRPSNSQQTSLVFFVPKKDGKKCMVQDYRYLNEWTIKNNYPLPLISQLVDKLKGCKLFTKMDLRWGYNNVQICEGDEWKAAFTMHKGSFEPLVMYFGLCNSPATFQKMMNEIFHDMSDVCIVYIDDLMIFTSTDNQEEHDRIVLKVLKRLRDNDLFVKPEKCHFRVTDVDFLGMIVSRNGIKMDPEKVNAILKWPEPTNVKQVRAFLGLGNFYRCFIKDYTIISRPMVDLTCKDVLFNFGDKEKASFEALKAAFTTAPVLQYPDQDREFCLETDASEFAVGGVISVKCDDGKFRPEMLAIIKATEAWRHYLEATPYAFEIHMDHNNLLYFTKSQNLSKRQACWQQWMMRFSYQLIYKKGSQMHIADPLSRRSDHYVSSGNDNKDQVLLNPVTIKSIDITDRMYEERQLLITDFHDTPVAGHKGVKATYNGLRKHYVWNRMKEQVQTYVKHCQKCQQSKVSNQKTPGLLIPLPTPSGPWQDVTMDFTEMPESLGYNYILVVVDQFLKEVVFVPCTKEETAYSTTELFRDHVWCQHGLPSTVISNRGPVFASNFLGELYKLLGIKRKMSTAFHPQTDGQTERLNRKINQYLRTYINDQQNEWAKWIKIAQFIWNNTVSEVTTDSPFGITWSYSPRMGVEPAETTAPVAKDFATIFNKVVEASEKAKLSMKVQADKHRNPTPDYKVGQQVWFSMDNLFTPNVVKLKLPKTLRIHPVVNVSRVKPYLGPLPGQPVSWPGLVQVSEERDEEYEVDYIVASRIYRCQLQYLIHWKGYEEHECTWEPASNVKNAPLVVERFYKENPSAPRKLCMAWSDFDSLFKPIPKNLTVCEAQFCSLESCS</sequence>
<evidence type="ECO:0000259" key="13">
    <source>
        <dbReference type="PROSITE" id="PS50158"/>
    </source>
</evidence>
<dbReference type="SMART" id="SM00298">
    <property type="entry name" value="CHROMO"/>
    <property type="match status" value="1"/>
</dbReference>
<name>A0A0C2YPG6_9AGAM</name>
<dbReference type="Pfam" id="PF17921">
    <property type="entry name" value="Integrase_H2C2"/>
    <property type="match status" value="1"/>
</dbReference>
<keyword evidence="10" id="KW-0862">Zinc</keyword>
<protein>
    <recommendedName>
        <fullName evidence="1">RNA-directed DNA polymerase</fullName>
        <ecNumber evidence="1">2.7.7.49</ecNumber>
    </recommendedName>
</protein>
<dbReference type="SUPFAM" id="SSF53098">
    <property type="entry name" value="Ribonuclease H-like"/>
    <property type="match status" value="1"/>
</dbReference>
<keyword evidence="6" id="KW-0378">Hydrolase</keyword>
<dbReference type="STRING" id="1036808.A0A0C2YPG6"/>
<feature type="domain" description="Chromo" evidence="12">
    <location>
        <begin position="1401"/>
        <end position="1460"/>
    </location>
</feature>
<dbReference type="PANTHER" id="PTHR37984:SF5">
    <property type="entry name" value="PROTEIN NYNRIN-LIKE"/>
    <property type="match status" value="1"/>
</dbReference>
<dbReference type="EMBL" id="KN822249">
    <property type="protein sequence ID" value="KIM51593.1"/>
    <property type="molecule type" value="Genomic_DNA"/>
</dbReference>
<reference evidence="15 16" key="1">
    <citation type="submission" date="2014-04" db="EMBL/GenBank/DDBJ databases">
        <authorList>
            <consortium name="DOE Joint Genome Institute"/>
            <person name="Kuo A."/>
            <person name="Kohler A."/>
            <person name="Nagy L.G."/>
            <person name="Floudas D."/>
            <person name="Copeland A."/>
            <person name="Barry K.W."/>
            <person name="Cichocki N."/>
            <person name="Veneault-Fourrey C."/>
            <person name="LaButti K."/>
            <person name="Lindquist E.A."/>
            <person name="Lipzen A."/>
            <person name="Lundell T."/>
            <person name="Morin E."/>
            <person name="Murat C."/>
            <person name="Sun H."/>
            <person name="Tunlid A."/>
            <person name="Henrissat B."/>
            <person name="Grigoriev I.V."/>
            <person name="Hibbett D.S."/>
            <person name="Martin F."/>
            <person name="Nordberg H.P."/>
            <person name="Cantor M.N."/>
            <person name="Hua S.X."/>
        </authorList>
    </citation>
    <scope>NUCLEOTIDE SEQUENCE [LARGE SCALE GENOMIC DNA]</scope>
    <source>
        <strain evidence="15 16">Foug A</strain>
    </source>
</reference>
<dbReference type="EC" id="2.7.7.49" evidence="1"/>
<dbReference type="InterPro" id="IPR043128">
    <property type="entry name" value="Rev_trsase/Diguanyl_cyclase"/>
</dbReference>
<keyword evidence="4" id="KW-0540">Nuclease</keyword>
<evidence type="ECO:0000256" key="4">
    <source>
        <dbReference type="ARBA" id="ARBA00022722"/>
    </source>
</evidence>
<evidence type="ECO:0000256" key="2">
    <source>
        <dbReference type="ARBA" id="ARBA00022679"/>
    </source>
</evidence>
<evidence type="ECO:0000256" key="11">
    <source>
        <dbReference type="SAM" id="MobiDB-lite"/>
    </source>
</evidence>
<dbReference type="InterPro" id="IPR021109">
    <property type="entry name" value="Peptidase_aspartic_dom_sf"/>
</dbReference>
<dbReference type="GO" id="GO:0016787">
    <property type="term" value="F:hydrolase activity"/>
    <property type="evidence" value="ECO:0007669"/>
    <property type="project" value="UniProtKB-KW"/>
</dbReference>
<dbReference type="Pfam" id="PF00665">
    <property type="entry name" value="rve"/>
    <property type="match status" value="1"/>
</dbReference>
<keyword evidence="2" id="KW-0808">Transferase</keyword>
<keyword evidence="3" id="KW-0548">Nucleotidyltransferase</keyword>
<dbReference type="InParanoid" id="A0A0C2YPG6"/>
<dbReference type="Pfam" id="PF00385">
    <property type="entry name" value="Chromo"/>
    <property type="match status" value="1"/>
</dbReference>
<dbReference type="Pfam" id="PF00098">
    <property type="entry name" value="zf-CCHC"/>
    <property type="match status" value="1"/>
</dbReference>
<keyword evidence="16" id="KW-1185">Reference proteome</keyword>
<dbReference type="Proteomes" id="UP000053989">
    <property type="component" value="Unassembled WGS sequence"/>
</dbReference>
<dbReference type="CDD" id="cd00303">
    <property type="entry name" value="retropepsin_like"/>
    <property type="match status" value="1"/>
</dbReference>
<dbReference type="PROSITE" id="PS50158">
    <property type="entry name" value="ZF_CCHC"/>
    <property type="match status" value="1"/>
</dbReference>
<evidence type="ECO:0000256" key="6">
    <source>
        <dbReference type="ARBA" id="ARBA00022801"/>
    </source>
</evidence>
<dbReference type="GO" id="GO:0015074">
    <property type="term" value="P:DNA integration"/>
    <property type="evidence" value="ECO:0007669"/>
    <property type="project" value="InterPro"/>
</dbReference>
<dbReference type="SMART" id="SM00343">
    <property type="entry name" value="ZnF_C2HC"/>
    <property type="match status" value="1"/>
</dbReference>
<dbReference type="InterPro" id="IPR023780">
    <property type="entry name" value="Chromo_domain"/>
</dbReference>
<keyword evidence="10" id="KW-0479">Metal-binding</keyword>
<dbReference type="InterPro" id="IPR041577">
    <property type="entry name" value="RT_RNaseH_2"/>
</dbReference>
<dbReference type="OrthoDB" id="2680570at2759"/>
<evidence type="ECO:0000259" key="14">
    <source>
        <dbReference type="PROSITE" id="PS50994"/>
    </source>
</evidence>
<dbReference type="CDD" id="cd00024">
    <property type="entry name" value="CD_CSD"/>
    <property type="match status" value="1"/>
</dbReference>
<evidence type="ECO:0000256" key="7">
    <source>
        <dbReference type="ARBA" id="ARBA00022884"/>
    </source>
</evidence>
<dbReference type="Gene3D" id="3.30.70.270">
    <property type="match status" value="2"/>
</dbReference>
<keyword evidence="10" id="KW-0863">Zinc-finger</keyword>
<dbReference type="GO" id="GO:0006338">
    <property type="term" value="P:chromatin remodeling"/>
    <property type="evidence" value="ECO:0007669"/>
    <property type="project" value="UniProtKB-ARBA"/>
</dbReference>
<dbReference type="GO" id="GO:0005634">
    <property type="term" value="C:nucleus"/>
    <property type="evidence" value="ECO:0007669"/>
    <property type="project" value="UniProtKB-ARBA"/>
</dbReference>
<evidence type="ECO:0000256" key="9">
    <source>
        <dbReference type="ARBA" id="ARBA00023268"/>
    </source>
</evidence>
<dbReference type="Gene3D" id="3.10.10.10">
    <property type="entry name" value="HIV Type 1 Reverse Transcriptase, subunit A, domain 1"/>
    <property type="match status" value="1"/>
</dbReference>
<dbReference type="SUPFAM" id="SSF56672">
    <property type="entry name" value="DNA/RNA polymerases"/>
    <property type="match status" value="1"/>
</dbReference>
<dbReference type="Pfam" id="PF17917">
    <property type="entry name" value="RT_RNaseH"/>
    <property type="match status" value="1"/>
</dbReference>
<feature type="region of interest" description="Disordered" evidence="11">
    <location>
        <begin position="228"/>
        <end position="247"/>
    </location>
</feature>
<dbReference type="InterPro" id="IPR000953">
    <property type="entry name" value="Chromo/chromo_shadow_dom"/>
</dbReference>
<dbReference type="Pfam" id="PF00078">
    <property type="entry name" value="RVT_1"/>
    <property type="match status" value="1"/>
</dbReference>
<dbReference type="HOGENOM" id="CLU_000384_38_1_1"/>
<accession>A0A0C2YPG6</accession>